<keyword evidence="1" id="KW-1133">Transmembrane helix</keyword>
<feature type="transmembrane region" description="Helical" evidence="1">
    <location>
        <begin position="126"/>
        <end position="146"/>
    </location>
</feature>
<keyword evidence="1" id="KW-0812">Transmembrane</keyword>
<comment type="caution">
    <text evidence="3">The sequence shown here is derived from an EMBL/GenBank/DDBJ whole genome shotgun (WGS) entry which is preliminary data.</text>
</comment>
<dbReference type="AlphaFoldDB" id="A0A1B9F3G4"/>
<evidence type="ECO:0000313" key="4">
    <source>
        <dbReference type="Proteomes" id="UP000093080"/>
    </source>
</evidence>
<feature type="transmembrane region" description="Helical" evidence="1">
    <location>
        <begin position="153"/>
        <end position="171"/>
    </location>
</feature>
<keyword evidence="3" id="KW-0449">Lipoprotein</keyword>
<dbReference type="PANTHER" id="PTHR42709:SF11">
    <property type="entry name" value="DEDA FAMILY PROTEIN"/>
    <property type="match status" value="1"/>
</dbReference>
<name>A0A1B9F3G4_9BACT</name>
<keyword evidence="4" id="KW-1185">Reference proteome</keyword>
<dbReference type="InterPro" id="IPR032816">
    <property type="entry name" value="VTT_dom"/>
</dbReference>
<keyword evidence="1" id="KW-0472">Membrane</keyword>
<dbReference type="PATRIC" id="fig|1156395.6.peg.2157"/>
<dbReference type="GO" id="GO:0005886">
    <property type="term" value="C:plasma membrane"/>
    <property type="evidence" value="ECO:0007669"/>
    <property type="project" value="TreeGrafter"/>
</dbReference>
<accession>A0A1B9F3G4</accession>
<dbReference type="OrthoDB" id="9810270at2"/>
<dbReference type="Pfam" id="PF09335">
    <property type="entry name" value="VTT_dom"/>
    <property type="match status" value="1"/>
</dbReference>
<evidence type="ECO:0000256" key="1">
    <source>
        <dbReference type="SAM" id="Phobius"/>
    </source>
</evidence>
<dbReference type="Proteomes" id="UP000093080">
    <property type="component" value="Unassembled WGS sequence"/>
</dbReference>
<protein>
    <submittedName>
        <fullName evidence="3">Lipoprotein B</fullName>
    </submittedName>
</protein>
<sequence length="198" mass="22617">MEAVIVRRLYDRILSLADHPRAGLWLFVLAFAESSFFPIPPDVLLITLSISKPQKSFYWALICLVGSVMGGVFGYFIGVQFMEIIGDKILSLYHLQEKYLVVQDLYRRYDAWAVAAGGFTPLPYKLFTITAGAFHINFFTFIIASILSRGGRFFLVSGLIYLVGPRVRYFIEKYFNLFTLIFALLLVAGYIVIKWVIK</sequence>
<reference evidence="3 4" key="1">
    <citation type="submission" date="2016-06" db="EMBL/GenBank/DDBJ databases">
        <title>Respiratory ammonification of nitrate coupled to the oxidation of elemental sulfur in deep-sea autotrophic thermophilic bacteria.</title>
        <authorList>
            <person name="Slobodkina G.B."/>
            <person name="Mardanov A.V."/>
            <person name="Ravin N.V."/>
            <person name="Frolova A.A."/>
            <person name="Viryasiv M.B."/>
            <person name="Chernyh N.A."/>
            <person name="Bonch-Osmolovskaya E.A."/>
            <person name="Slobodkin A.I."/>
        </authorList>
    </citation>
    <scope>NUCLEOTIDE SEQUENCE [LARGE SCALE GENOMIC DNA]</scope>
    <source>
        <strain evidence="3 4">S69</strain>
    </source>
</reference>
<dbReference type="STRING" id="1156395.DBT_2132"/>
<evidence type="ECO:0000259" key="2">
    <source>
        <dbReference type="Pfam" id="PF09335"/>
    </source>
</evidence>
<gene>
    <name evidence="3" type="ORF">DBT_2132</name>
</gene>
<evidence type="ECO:0000313" key="3">
    <source>
        <dbReference type="EMBL" id="OCC14403.1"/>
    </source>
</evidence>
<dbReference type="PANTHER" id="PTHR42709">
    <property type="entry name" value="ALKALINE PHOSPHATASE LIKE PROTEIN"/>
    <property type="match status" value="1"/>
</dbReference>
<organism evidence="3 4">
    <name type="scientific">Dissulfuribacter thermophilus</name>
    <dbReference type="NCBI Taxonomy" id="1156395"/>
    <lineage>
        <taxon>Bacteria</taxon>
        <taxon>Pseudomonadati</taxon>
        <taxon>Thermodesulfobacteriota</taxon>
        <taxon>Dissulfuribacteria</taxon>
        <taxon>Dissulfuribacterales</taxon>
        <taxon>Dissulfuribacteraceae</taxon>
        <taxon>Dissulfuribacter</taxon>
    </lineage>
</organism>
<feature type="transmembrane region" description="Helical" evidence="1">
    <location>
        <begin position="57"/>
        <end position="77"/>
    </location>
</feature>
<proteinExistence type="predicted"/>
<dbReference type="InterPro" id="IPR051311">
    <property type="entry name" value="DedA_domain"/>
</dbReference>
<dbReference type="EMBL" id="MAGO01000012">
    <property type="protein sequence ID" value="OCC14403.1"/>
    <property type="molecule type" value="Genomic_DNA"/>
</dbReference>
<feature type="domain" description="VTT" evidence="2">
    <location>
        <begin position="39"/>
        <end position="161"/>
    </location>
</feature>
<feature type="transmembrane region" description="Helical" evidence="1">
    <location>
        <begin position="177"/>
        <end position="197"/>
    </location>
</feature>
<dbReference type="RefSeq" id="WP_067620052.1">
    <property type="nucleotide sequence ID" value="NZ_MAGO01000012.1"/>
</dbReference>